<dbReference type="InterPro" id="IPR002110">
    <property type="entry name" value="Ankyrin_rpt"/>
</dbReference>
<feature type="region of interest" description="Disordered" evidence="4">
    <location>
        <begin position="545"/>
        <end position="567"/>
    </location>
</feature>
<feature type="compositionally biased region" description="Pro residues" evidence="4">
    <location>
        <begin position="112"/>
        <end position="150"/>
    </location>
</feature>
<feature type="region of interest" description="Disordered" evidence="4">
    <location>
        <begin position="110"/>
        <end position="272"/>
    </location>
</feature>
<dbReference type="OrthoDB" id="60433at2759"/>
<protein>
    <recommendedName>
        <fullName evidence="5">SOWAHA-C winged helix-turn-helix domain-containing protein</fullName>
    </recommendedName>
</protein>
<feature type="compositionally biased region" description="Polar residues" evidence="4">
    <location>
        <begin position="583"/>
        <end position="595"/>
    </location>
</feature>
<dbReference type="Gene3D" id="1.25.40.20">
    <property type="entry name" value="Ankyrin repeat-containing domain"/>
    <property type="match status" value="1"/>
</dbReference>
<dbReference type="EMBL" id="OB665060">
    <property type="protein sequence ID" value="CAD7232733.1"/>
    <property type="molecule type" value="Genomic_DNA"/>
</dbReference>
<evidence type="ECO:0000313" key="6">
    <source>
        <dbReference type="EMBL" id="CAD7232733.1"/>
    </source>
</evidence>
<feature type="compositionally biased region" description="Polar residues" evidence="4">
    <location>
        <begin position="653"/>
        <end position="662"/>
    </location>
</feature>
<evidence type="ECO:0000256" key="2">
    <source>
        <dbReference type="ARBA" id="ARBA00023043"/>
    </source>
</evidence>
<name>A0A7R8WPB6_9CRUS</name>
<dbReference type="SMART" id="SM00248">
    <property type="entry name" value="ANK"/>
    <property type="match status" value="2"/>
</dbReference>
<evidence type="ECO:0000259" key="5">
    <source>
        <dbReference type="Pfam" id="PF25877"/>
    </source>
</evidence>
<dbReference type="InterPro" id="IPR036770">
    <property type="entry name" value="Ankyrin_rpt-contain_sf"/>
</dbReference>
<dbReference type="PANTHER" id="PTHR14491:SF7">
    <property type="entry name" value="SOSONDOWAH, ISOFORM G"/>
    <property type="match status" value="1"/>
</dbReference>
<gene>
    <name evidence="6" type="ORF">CTOB1V02_LOCUS10563</name>
</gene>
<organism evidence="6">
    <name type="scientific">Cyprideis torosa</name>
    <dbReference type="NCBI Taxonomy" id="163714"/>
    <lineage>
        <taxon>Eukaryota</taxon>
        <taxon>Metazoa</taxon>
        <taxon>Ecdysozoa</taxon>
        <taxon>Arthropoda</taxon>
        <taxon>Crustacea</taxon>
        <taxon>Oligostraca</taxon>
        <taxon>Ostracoda</taxon>
        <taxon>Podocopa</taxon>
        <taxon>Podocopida</taxon>
        <taxon>Cytherocopina</taxon>
        <taxon>Cytheroidea</taxon>
        <taxon>Cytherideidae</taxon>
        <taxon>Cyprideis</taxon>
    </lineage>
</organism>
<reference evidence="6" key="1">
    <citation type="submission" date="2020-11" db="EMBL/GenBank/DDBJ databases">
        <authorList>
            <person name="Tran Van P."/>
        </authorList>
    </citation>
    <scope>NUCLEOTIDE SEQUENCE</scope>
</reference>
<feature type="region of interest" description="Disordered" evidence="4">
    <location>
        <begin position="608"/>
        <end position="627"/>
    </location>
</feature>
<feature type="region of interest" description="Disordered" evidence="4">
    <location>
        <begin position="642"/>
        <end position="662"/>
    </location>
</feature>
<evidence type="ECO:0000256" key="3">
    <source>
        <dbReference type="ARBA" id="ARBA00038122"/>
    </source>
</evidence>
<accession>A0A7R8WPB6</accession>
<dbReference type="InterPro" id="IPR058889">
    <property type="entry name" value="WHD_SOWAHA-C"/>
</dbReference>
<comment type="similarity">
    <text evidence="3">Belongs to the SOWAH family.</text>
</comment>
<keyword evidence="1" id="KW-0677">Repeat</keyword>
<keyword evidence="2" id="KW-0040">ANK repeat</keyword>
<feature type="region of interest" description="Disordered" evidence="4">
    <location>
        <begin position="582"/>
        <end position="602"/>
    </location>
</feature>
<dbReference type="SUPFAM" id="SSF48403">
    <property type="entry name" value="Ankyrin repeat"/>
    <property type="match status" value="1"/>
</dbReference>
<evidence type="ECO:0000256" key="4">
    <source>
        <dbReference type="SAM" id="MobiDB-lite"/>
    </source>
</evidence>
<dbReference type="Pfam" id="PF25877">
    <property type="entry name" value="WHD_SOWAH"/>
    <property type="match status" value="1"/>
</dbReference>
<sequence>MQLTEECVRDFIARNGGEVLNKDLVRHFRGFFADPASKEDAKQVFKQLVNAVACMKIIGGEKYVVLRSHLSSPPVHSYHQVSPPLNYENANIYSQPQPLPPRINYPYAVGLPAPPPKGAPPPPPPYRPPPRRPPPPPASAPPYNAQPPNPYEVGLPPAPAHRDSYRYDQPPPKPPPVSDRDVGLPVPPPRMRSSGNLKDPATSPPPHPHHHGTLTRRSSGEAPEVPPRKRSSPSIAPPPRIYAPSHLKQSQSISDITAPEDGHAPSRTMTMKPFAATNAPMTLTRRHSELDVTDSDSQLVNMSVRQRTEQFNKIASSSQLIDSASPPGAVVGVAAARKGMAPQPPVRPSPEYLSSLKICPKVMASLRLALAKQDYPVVAKMLKENTDLAHKRDHITGYCPLHWAAKHGNGDLVKLMAGYHRVDVDARTLSGYTALHLAAQFGRSNVYDLLSNAFSADAKLRDFSGKKPIAYLKKSKLAVSADTASRIRDRRADRVAGNSLQVPGDTGTFQRSDGGVRESVRFPRIGSINVRVKKTAEAFGRSVTNSWHKASGGGSPQINHSDSLKARWNSTDNVRKMSDNSFRRTLNGDSANGPPSSLFGGVIRKRKSKRGEEFNRPPSLEISCPMPIEDSQQYFNKRYSSASAFSSDGSDTGRGSMTSLKP</sequence>
<dbReference type="Pfam" id="PF12796">
    <property type="entry name" value="Ank_2"/>
    <property type="match status" value="1"/>
</dbReference>
<dbReference type="PANTHER" id="PTHR14491">
    <property type="entry name" value="SOSONDOWAH, ISOFORM G"/>
    <property type="match status" value="1"/>
</dbReference>
<feature type="domain" description="SOWAHA-C winged helix-turn-helix" evidence="5">
    <location>
        <begin position="3"/>
        <end position="70"/>
    </location>
</feature>
<proteinExistence type="inferred from homology"/>
<evidence type="ECO:0000256" key="1">
    <source>
        <dbReference type="ARBA" id="ARBA00022737"/>
    </source>
</evidence>
<dbReference type="AlphaFoldDB" id="A0A7R8WPB6"/>